<dbReference type="InterPro" id="IPR000866">
    <property type="entry name" value="AhpC/TSA"/>
</dbReference>
<dbReference type="InterPro" id="IPR013766">
    <property type="entry name" value="Thioredoxin_domain"/>
</dbReference>
<keyword evidence="8" id="KW-1185">Reference proteome</keyword>
<keyword evidence="5" id="KW-0732">Signal</keyword>
<keyword evidence="4" id="KW-0676">Redox-active center</keyword>
<dbReference type="EMBL" id="VLPK01000007">
    <property type="protein sequence ID" value="TSJ36425.1"/>
    <property type="molecule type" value="Genomic_DNA"/>
</dbReference>
<name>A0A556M9E0_9SPHI</name>
<dbReference type="OrthoDB" id="750178at2"/>
<accession>A0A556M9E0</accession>
<dbReference type="PANTHER" id="PTHR42852:SF6">
    <property type="entry name" value="THIOL:DISULFIDE INTERCHANGE PROTEIN DSBE"/>
    <property type="match status" value="1"/>
</dbReference>
<dbReference type="GO" id="GO:0016491">
    <property type="term" value="F:oxidoreductase activity"/>
    <property type="evidence" value="ECO:0007669"/>
    <property type="project" value="InterPro"/>
</dbReference>
<dbReference type="SUPFAM" id="SSF52833">
    <property type="entry name" value="Thioredoxin-like"/>
    <property type="match status" value="1"/>
</dbReference>
<keyword evidence="3" id="KW-1015">Disulfide bond</keyword>
<dbReference type="PROSITE" id="PS51352">
    <property type="entry name" value="THIOREDOXIN_2"/>
    <property type="match status" value="1"/>
</dbReference>
<feature type="domain" description="Thioredoxin" evidence="6">
    <location>
        <begin position="239"/>
        <end position="380"/>
    </location>
</feature>
<feature type="signal peptide" evidence="5">
    <location>
        <begin position="1"/>
        <end position="19"/>
    </location>
</feature>
<reference evidence="7 8" key="1">
    <citation type="submission" date="2019-07" db="EMBL/GenBank/DDBJ databases">
        <authorList>
            <person name="Huq M.A."/>
        </authorList>
    </citation>
    <scope>NUCLEOTIDE SEQUENCE [LARGE SCALE GENOMIC DNA]</scope>
    <source>
        <strain evidence="7 8">MAH-19</strain>
    </source>
</reference>
<dbReference type="InterPro" id="IPR025380">
    <property type="entry name" value="DUF4369"/>
</dbReference>
<evidence type="ECO:0000256" key="1">
    <source>
        <dbReference type="ARBA" id="ARBA00004196"/>
    </source>
</evidence>
<dbReference type="Gene3D" id="3.40.30.10">
    <property type="entry name" value="Glutaredoxin"/>
    <property type="match status" value="1"/>
</dbReference>
<proteinExistence type="predicted"/>
<organism evidence="7 8">
    <name type="scientific">Mucilaginibacter corticis</name>
    <dbReference type="NCBI Taxonomy" id="2597670"/>
    <lineage>
        <taxon>Bacteria</taxon>
        <taxon>Pseudomonadati</taxon>
        <taxon>Bacteroidota</taxon>
        <taxon>Sphingobacteriia</taxon>
        <taxon>Sphingobacteriales</taxon>
        <taxon>Sphingobacteriaceae</taxon>
        <taxon>Mucilaginibacter</taxon>
    </lineage>
</organism>
<dbReference type="AlphaFoldDB" id="A0A556M9E0"/>
<dbReference type="RefSeq" id="WP_144250716.1">
    <property type="nucleotide sequence ID" value="NZ_VLPK01000007.1"/>
</dbReference>
<dbReference type="PANTHER" id="PTHR42852">
    <property type="entry name" value="THIOL:DISULFIDE INTERCHANGE PROTEIN DSBE"/>
    <property type="match status" value="1"/>
</dbReference>
<dbReference type="GO" id="GO:0017004">
    <property type="term" value="P:cytochrome complex assembly"/>
    <property type="evidence" value="ECO:0007669"/>
    <property type="project" value="UniProtKB-KW"/>
</dbReference>
<evidence type="ECO:0000313" key="8">
    <source>
        <dbReference type="Proteomes" id="UP000318733"/>
    </source>
</evidence>
<dbReference type="PROSITE" id="PS00194">
    <property type="entry name" value="THIOREDOXIN_1"/>
    <property type="match status" value="1"/>
</dbReference>
<comment type="caution">
    <text evidence="7">The sequence shown here is derived from an EMBL/GenBank/DDBJ whole genome shotgun (WGS) entry which is preliminary data.</text>
</comment>
<evidence type="ECO:0000256" key="5">
    <source>
        <dbReference type="SAM" id="SignalP"/>
    </source>
</evidence>
<evidence type="ECO:0000256" key="4">
    <source>
        <dbReference type="ARBA" id="ARBA00023284"/>
    </source>
</evidence>
<comment type="subcellular location">
    <subcellularLocation>
        <location evidence="1">Cell envelope</location>
    </subcellularLocation>
</comment>
<dbReference type="InterPro" id="IPR050553">
    <property type="entry name" value="Thioredoxin_ResA/DsbE_sf"/>
</dbReference>
<protein>
    <submittedName>
        <fullName evidence="7">AhpC/TSA family protein</fullName>
    </submittedName>
</protein>
<evidence type="ECO:0000256" key="2">
    <source>
        <dbReference type="ARBA" id="ARBA00022748"/>
    </source>
</evidence>
<dbReference type="InterPro" id="IPR036249">
    <property type="entry name" value="Thioredoxin-like_sf"/>
</dbReference>
<sequence length="380" mass="42625">MKIRQIVACMALIAGYAHAAAQQKYVITGKVNGLKQDMKVMLTYFPSREVMVSDSAIVKNGIFHLEGKIARPYMVNLYLRSFNPPPPQKLVIGQVVPPQDGQSFYLTAGTTTLTGNSLASAVVNNPVQAEYMDLQNRLQPLEKLSGPNNLALFYTKNPDSIALFKQRRMVFEKQYVKLNADFVKSHPDSYVAFDLVKNYAIVIEDPEAFGDMFNALSPQFKNSDEGKKMSYNLAMVKKFAIGQPIMDFTQTDPNGKPVSLSSLKGKYVLVDFWASWCGPCRMEYPFIHKAYDEFKNKNFEVIGVSLDNNKDLWLNAIKDNHFDWVEVCDLKGRQNAVAVAYGISAIPQSLLVDPNGIIIAKNLRGEDLVEKLKEAIQTDK</sequence>
<feature type="chain" id="PRO_5022015526" evidence="5">
    <location>
        <begin position="20"/>
        <end position="380"/>
    </location>
</feature>
<dbReference type="Pfam" id="PF14289">
    <property type="entry name" value="DUF4369"/>
    <property type="match status" value="1"/>
</dbReference>
<evidence type="ECO:0000256" key="3">
    <source>
        <dbReference type="ARBA" id="ARBA00023157"/>
    </source>
</evidence>
<dbReference type="CDD" id="cd02966">
    <property type="entry name" value="TlpA_like_family"/>
    <property type="match status" value="1"/>
</dbReference>
<keyword evidence="2" id="KW-0201">Cytochrome c-type biogenesis</keyword>
<evidence type="ECO:0000259" key="6">
    <source>
        <dbReference type="PROSITE" id="PS51352"/>
    </source>
</evidence>
<dbReference type="GO" id="GO:0030313">
    <property type="term" value="C:cell envelope"/>
    <property type="evidence" value="ECO:0007669"/>
    <property type="project" value="UniProtKB-SubCell"/>
</dbReference>
<dbReference type="GO" id="GO:0016209">
    <property type="term" value="F:antioxidant activity"/>
    <property type="evidence" value="ECO:0007669"/>
    <property type="project" value="InterPro"/>
</dbReference>
<evidence type="ECO:0000313" key="7">
    <source>
        <dbReference type="EMBL" id="TSJ36425.1"/>
    </source>
</evidence>
<dbReference type="Pfam" id="PF00578">
    <property type="entry name" value="AhpC-TSA"/>
    <property type="match status" value="1"/>
</dbReference>
<gene>
    <name evidence="7" type="ORF">FO440_23270</name>
</gene>
<dbReference type="Proteomes" id="UP000318733">
    <property type="component" value="Unassembled WGS sequence"/>
</dbReference>
<dbReference type="InterPro" id="IPR017937">
    <property type="entry name" value="Thioredoxin_CS"/>
</dbReference>